<dbReference type="AlphaFoldDB" id="A0AAV9W4V8"/>
<evidence type="ECO:0000256" key="1">
    <source>
        <dbReference type="SAM" id="MobiDB-lite"/>
    </source>
</evidence>
<keyword evidence="4" id="KW-1185">Reference proteome</keyword>
<name>A0AAV9W4V8_9PEZI</name>
<dbReference type="PROSITE" id="PS50181">
    <property type="entry name" value="FBOX"/>
    <property type="match status" value="1"/>
</dbReference>
<dbReference type="InterPro" id="IPR036047">
    <property type="entry name" value="F-box-like_dom_sf"/>
</dbReference>
<proteinExistence type="predicted"/>
<accession>A0AAV9W4V8</accession>
<reference evidence="3 4" key="1">
    <citation type="submission" date="2023-08" db="EMBL/GenBank/DDBJ databases">
        <authorList>
            <person name="Palmer J.M."/>
        </authorList>
    </citation>
    <scope>NUCLEOTIDE SEQUENCE [LARGE SCALE GENOMIC DNA]</scope>
    <source>
        <strain evidence="3 4">TWF481</strain>
    </source>
</reference>
<evidence type="ECO:0000259" key="2">
    <source>
        <dbReference type="PROSITE" id="PS50181"/>
    </source>
</evidence>
<dbReference type="EMBL" id="JAVHJL010000006">
    <property type="protein sequence ID" value="KAK6501993.1"/>
    <property type="molecule type" value="Genomic_DNA"/>
</dbReference>
<dbReference type="Proteomes" id="UP001370758">
    <property type="component" value="Unassembled WGS sequence"/>
</dbReference>
<evidence type="ECO:0000313" key="4">
    <source>
        <dbReference type="Proteomes" id="UP001370758"/>
    </source>
</evidence>
<dbReference type="SUPFAM" id="SSF81383">
    <property type="entry name" value="F-box domain"/>
    <property type="match status" value="1"/>
</dbReference>
<sequence>MRTLPAELQLQIIESAEWTQIPTLSQVCSLWRNHIRQYIDTKFFTRRYTQPEYEAPLPQPIPCFHRCVTYITHLIRLEDHEYHPCRVDFNDDVDDNIENKDGGDGSELESATEAPTEAQYKYNSSGLPMAVVNWGLFSKDHIVVPNADTTDAVKSLFSASTDINTTKLPSLLSCDDSNASGLINIALHRGAIVLPMRDTVAAILKRFSSSAKFIWNPSSYYLPPPAPGLEMDVEDMPKGIDKSGLLKISFRLYDRRNKGGRIVSSMLTSVSEVEERRLESASRITRFVV</sequence>
<evidence type="ECO:0000313" key="3">
    <source>
        <dbReference type="EMBL" id="KAK6501993.1"/>
    </source>
</evidence>
<protein>
    <recommendedName>
        <fullName evidence="2">F-box domain-containing protein</fullName>
    </recommendedName>
</protein>
<gene>
    <name evidence="3" type="ORF">TWF481_009811</name>
</gene>
<feature type="region of interest" description="Disordered" evidence="1">
    <location>
        <begin position="96"/>
        <end position="115"/>
    </location>
</feature>
<feature type="domain" description="F-box" evidence="2">
    <location>
        <begin position="1"/>
        <end position="47"/>
    </location>
</feature>
<comment type="caution">
    <text evidence="3">The sequence shown here is derived from an EMBL/GenBank/DDBJ whole genome shotgun (WGS) entry which is preliminary data.</text>
</comment>
<dbReference type="InterPro" id="IPR001810">
    <property type="entry name" value="F-box_dom"/>
</dbReference>
<organism evidence="3 4">
    <name type="scientific">Arthrobotrys musiformis</name>
    <dbReference type="NCBI Taxonomy" id="47236"/>
    <lineage>
        <taxon>Eukaryota</taxon>
        <taxon>Fungi</taxon>
        <taxon>Dikarya</taxon>
        <taxon>Ascomycota</taxon>
        <taxon>Pezizomycotina</taxon>
        <taxon>Orbiliomycetes</taxon>
        <taxon>Orbiliales</taxon>
        <taxon>Orbiliaceae</taxon>
        <taxon>Arthrobotrys</taxon>
    </lineage>
</organism>